<proteinExistence type="predicted"/>
<organism evidence="1 2">
    <name type="scientific">Nocardioides currus</name>
    <dbReference type="NCBI Taxonomy" id="2133958"/>
    <lineage>
        <taxon>Bacteria</taxon>
        <taxon>Bacillati</taxon>
        <taxon>Actinomycetota</taxon>
        <taxon>Actinomycetes</taxon>
        <taxon>Propionibacteriales</taxon>
        <taxon>Nocardioidaceae</taxon>
        <taxon>Nocardioides</taxon>
    </lineage>
</organism>
<protein>
    <submittedName>
        <fullName evidence="1">Uncharacterized protein</fullName>
    </submittedName>
</protein>
<evidence type="ECO:0000313" key="1">
    <source>
        <dbReference type="EMBL" id="PUA83109.1"/>
    </source>
</evidence>
<evidence type="ECO:0000313" key="2">
    <source>
        <dbReference type="Proteomes" id="UP000244867"/>
    </source>
</evidence>
<comment type="caution">
    <text evidence="1">The sequence shown here is derived from an EMBL/GenBank/DDBJ whole genome shotgun (WGS) entry which is preliminary data.</text>
</comment>
<dbReference type="OrthoDB" id="277004at2"/>
<name>A0A2R7Z3Q7_9ACTN</name>
<accession>A0A2R7Z3Q7</accession>
<reference evidence="1 2" key="1">
    <citation type="submission" date="2018-03" db="EMBL/GenBank/DDBJ databases">
        <authorList>
            <person name="Keele B.F."/>
        </authorList>
    </citation>
    <scope>NUCLEOTIDE SEQUENCE [LARGE SCALE GENOMIC DNA]</scope>
    <source>
        <strain evidence="1 2">IB-3</strain>
    </source>
</reference>
<keyword evidence="2" id="KW-1185">Reference proteome</keyword>
<dbReference type="EMBL" id="PYXZ01000001">
    <property type="protein sequence ID" value="PUA83109.1"/>
    <property type="molecule type" value="Genomic_DNA"/>
</dbReference>
<dbReference type="Proteomes" id="UP000244867">
    <property type="component" value="Unassembled WGS sequence"/>
</dbReference>
<gene>
    <name evidence="1" type="ORF">C7S10_03010</name>
</gene>
<dbReference type="AlphaFoldDB" id="A0A2R7Z3Q7"/>
<sequence>MCRTFSSWLARQPTLVGLSLMAAGSPYARARFPTLDHERTLEEITVVGDDGAVWTGSHAWVMCLWATAAHRPLAESLARPSRLPLARGAAHLAAGIRHVTTSRTARSGGDYPDHCAGTCAPPDHAPSQGLLEGLVEG</sequence>